<dbReference type="PANTHER" id="PTHR22926:SF3">
    <property type="entry name" value="UNDECAPRENYL-PHOSPHATE ALPHA-N-ACETYLGLUCOSAMINYL 1-PHOSPHATE TRANSFERASE"/>
    <property type="match status" value="1"/>
</dbReference>
<comment type="caution">
    <text evidence="9">The sequence shown here is derived from an EMBL/GenBank/DDBJ whole genome shotgun (WGS) entry which is preliminary data.</text>
</comment>
<evidence type="ECO:0000256" key="7">
    <source>
        <dbReference type="PIRSR" id="PIRSR600715-1"/>
    </source>
</evidence>
<keyword evidence="10" id="KW-1185">Reference proteome</keyword>
<keyword evidence="7" id="KW-0460">Magnesium</keyword>
<evidence type="ECO:0000256" key="2">
    <source>
        <dbReference type="ARBA" id="ARBA00022475"/>
    </source>
</evidence>
<dbReference type="PANTHER" id="PTHR22926">
    <property type="entry name" value="PHOSPHO-N-ACETYLMURAMOYL-PENTAPEPTIDE-TRANSFERASE"/>
    <property type="match status" value="1"/>
</dbReference>
<feature type="transmembrane region" description="Helical" evidence="8">
    <location>
        <begin position="6"/>
        <end position="31"/>
    </location>
</feature>
<feature type="transmembrane region" description="Helical" evidence="8">
    <location>
        <begin position="80"/>
        <end position="97"/>
    </location>
</feature>
<evidence type="ECO:0000256" key="1">
    <source>
        <dbReference type="ARBA" id="ARBA00004651"/>
    </source>
</evidence>
<keyword evidence="3" id="KW-0808">Transferase</keyword>
<dbReference type="InterPro" id="IPR018480">
    <property type="entry name" value="PNAcMuramoyl-5peptid_Trfase_CS"/>
</dbReference>
<comment type="cofactor">
    <cofactor evidence="7">
        <name>Mg(2+)</name>
        <dbReference type="ChEBI" id="CHEBI:18420"/>
    </cofactor>
</comment>
<feature type="binding site" evidence="7">
    <location>
        <position position="226"/>
    </location>
    <ligand>
        <name>Mg(2+)</name>
        <dbReference type="ChEBI" id="CHEBI:18420"/>
    </ligand>
</feature>
<feature type="transmembrane region" description="Helical" evidence="8">
    <location>
        <begin position="220"/>
        <end position="241"/>
    </location>
</feature>
<feature type="binding site" evidence="7">
    <location>
        <position position="161"/>
    </location>
    <ligand>
        <name>Mg(2+)</name>
        <dbReference type="ChEBI" id="CHEBI:18420"/>
    </ligand>
</feature>
<evidence type="ECO:0000256" key="8">
    <source>
        <dbReference type="SAM" id="Phobius"/>
    </source>
</evidence>
<dbReference type="GO" id="GO:0071555">
    <property type="term" value="P:cell wall organization"/>
    <property type="evidence" value="ECO:0007669"/>
    <property type="project" value="TreeGrafter"/>
</dbReference>
<feature type="transmembrane region" description="Helical" evidence="8">
    <location>
        <begin position="172"/>
        <end position="191"/>
    </location>
</feature>
<dbReference type="Pfam" id="PF00953">
    <property type="entry name" value="Glycos_transf_4"/>
    <property type="match status" value="1"/>
</dbReference>
<reference evidence="9" key="1">
    <citation type="submission" date="2022-11" db="EMBL/GenBank/DDBJ databases">
        <title>Biodiversity and phylogenetic relationships of bacteria.</title>
        <authorList>
            <person name="Machado R.A.R."/>
            <person name="Bhat A."/>
            <person name="Loulou A."/>
            <person name="Kallel S."/>
        </authorList>
    </citation>
    <scope>NUCLEOTIDE SEQUENCE</scope>
    <source>
        <strain evidence="9">K-TC2</strain>
    </source>
</reference>
<feature type="transmembrane region" description="Helical" evidence="8">
    <location>
        <begin position="296"/>
        <end position="326"/>
    </location>
</feature>
<dbReference type="GO" id="GO:0046872">
    <property type="term" value="F:metal ion binding"/>
    <property type="evidence" value="ECO:0007669"/>
    <property type="project" value="UniProtKB-KW"/>
</dbReference>
<feature type="transmembrane region" description="Helical" evidence="8">
    <location>
        <begin position="109"/>
        <end position="128"/>
    </location>
</feature>
<dbReference type="PROSITE" id="PS01348">
    <property type="entry name" value="MRAY_2"/>
    <property type="match status" value="1"/>
</dbReference>
<feature type="transmembrane region" description="Helical" evidence="8">
    <location>
        <begin position="332"/>
        <end position="351"/>
    </location>
</feature>
<feature type="transmembrane region" description="Helical" evidence="8">
    <location>
        <begin position="197"/>
        <end position="213"/>
    </location>
</feature>
<feature type="transmembrane region" description="Helical" evidence="8">
    <location>
        <begin position="140"/>
        <end position="160"/>
    </location>
</feature>
<accession>A0A9X3IL69</accession>
<evidence type="ECO:0000256" key="5">
    <source>
        <dbReference type="ARBA" id="ARBA00022989"/>
    </source>
</evidence>
<dbReference type="Proteomes" id="UP001144805">
    <property type="component" value="Unassembled WGS sequence"/>
</dbReference>
<keyword evidence="5 8" id="KW-1133">Transmembrane helix</keyword>
<dbReference type="GO" id="GO:0044038">
    <property type="term" value="P:cell wall macromolecule biosynthetic process"/>
    <property type="evidence" value="ECO:0007669"/>
    <property type="project" value="TreeGrafter"/>
</dbReference>
<keyword evidence="4 8" id="KW-0812">Transmembrane</keyword>
<evidence type="ECO:0000313" key="9">
    <source>
        <dbReference type="EMBL" id="MCX5568535.1"/>
    </source>
</evidence>
<dbReference type="GO" id="GO:0005886">
    <property type="term" value="C:plasma membrane"/>
    <property type="evidence" value="ECO:0007669"/>
    <property type="project" value="UniProtKB-SubCell"/>
</dbReference>
<dbReference type="GO" id="GO:0016780">
    <property type="term" value="F:phosphotransferase activity, for other substituted phosphate groups"/>
    <property type="evidence" value="ECO:0007669"/>
    <property type="project" value="InterPro"/>
</dbReference>
<sequence>MSIGSIPFAFAFLLSATLVALFCRLAPWFGLVDAPTARKRHQGRVPVCGGIAMFVALLAATAVRERFPSVVPQASTLGSSSWPLIGVLGVLVAIGIADDRWELGATVKLALQLAVAGILLAVAAPAPHGGMLDLPGLMPAGGWLAVPVTLFFVVGIINAFNMIDGLDGLAGGIAAVALAGLALAGTLSGHARLVDDSLLLLSVVLGFLVFNLRRPGLPRALAFMGDAGSMMLGCAVAAMVMELSAEPIADRTGAAMFPALLWLVAIPLIDTLSLMVRRPLAGRSPMAADRRHLHHLLLDAGATPSQATALLIAIAALLGTVGIAGIVTQMSAVLLLGGLTIPVLAHTAFAWSCGYRQRRRVPQTALAISSEPAE</sequence>
<evidence type="ECO:0000313" key="10">
    <source>
        <dbReference type="Proteomes" id="UP001144805"/>
    </source>
</evidence>
<feature type="transmembrane region" description="Helical" evidence="8">
    <location>
        <begin position="253"/>
        <end position="276"/>
    </location>
</feature>
<dbReference type="InterPro" id="IPR000715">
    <property type="entry name" value="Glycosyl_transferase_4"/>
</dbReference>
<gene>
    <name evidence="9" type="ORF">OSH07_04960</name>
</gene>
<dbReference type="EMBL" id="JAPKNK010000002">
    <property type="protein sequence ID" value="MCX5568535.1"/>
    <property type="molecule type" value="Genomic_DNA"/>
</dbReference>
<dbReference type="AlphaFoldDB" id="A0A9X3IL69"/>
<protein>
    <submittedName>
        <fullName evidence="9">MraY family glycosyltransferase</fullName>
    </submittedName>
</protein>
<comment type="subcellular location">
    <subcellularLocation>
        <location evidence="1">Cell membrane</location>
        <topology evidence="1">Multi-pass membrane protein</topology>
    </subcellularLocation>
</comment>
<dbReference type="GO" id="GO:0009103">
    <property type="term" value="P:lipopolysaccharide biosynthetic process"/>
    <property type="evidence" value="ECO:0007669"/>
    <property type="project" value="TreeGrafter"/>
</dbReference>
<keyword evidence="6 8" id="KW-0472">Membrane</keyword>
<name>A0A9X3IL69_9HYPH</name>
<proteinExistence type="predicted"/>
<feature type="transmembrane region" description="Helical" evidence="8">
    <location>
        <begin position="43"/>
        <end position="60"/>
    </location>
</feature>
<evidence type="ECO:0000256" key="3">
    <source>
        <dbReference type="ARBA" id="ARBA00022679"/>
    </source>
</evidence>
<keyword evidence="7" id="KW-0479">Metal-binding</keyword>
<organism evidence="9 10">
    <name type="scientific">Kaistia nematophila</name>
    <dbReference type="NCBI Taxonomy" id="2994654"/>
    <lineage>
        <taxon>Bacteria</taxon>
        <taxon>Pseudomonadati</taxon>
        <taxon>Pseudomonadota</taxon>
        <taxon>Alphaproteobacteria</taxon>
        <taxon>Hyphomicrobiales</taxon>
        <taxon>Kaistiaceae</taxon>
        <taxon>Kaistia</taxon>
    </lineage>
</organism>
<dbReference type="CDD" id="cd06853">
    <property type="entry name" value="GT_WecA_like"/>
    <property type="match status" value="1"/>
</dbReference>
<dbReference type="RefSeq" id="WP_266337512.1">
    <property type="nucleotide sequence ID" value="NZ_JAPKNK010000002.1"/>
</dbReference>
<evidence type="ECO:0000256" key="6">
    <source>
        <dbReference type="ARBA" id="ARBA00023136"/>
    </source>
</evidence>
<evidence type="ECO:0000256" key="4">
    <source>
        <dbReference type="ARBA" id="ARBA00022692"/>
    </source>
</evidence>
<keyword evidence="2" id="KW-1003">Cell membrane</keyword>